<proteinExistence type="predicted"/>
<dbReference type="EMBL" id="KK198763">
    <property type="protein sequence ID" value="KCW47299.1"/>
    <property type="molecule type" value="Genomic_DNA"/>
</dbReference>
<sequence length="81" mass="9443">MRGPVNGHHYLKGPTKFEKWTRPNSEISNFSCGFWLPLKTPCYKVKFIIVSHQFYPTCSWTIQGLLGLNLGRSYWARPKPE</sequence>
<dbReference type="Gramene" id="KCW47299">
    <property type="protein sequence ID" value="KCW47299"/>
    <property type="gene ID" value="EUGRSUZ_K01088"/>
</dbReference>
<dbReference type="InParanoid" id="A0A059A0P3"/>
<name>A0A059A0P3_EUCGR</name>
<accession>A0A059A0P3</accession>
<protein>
    <submittedName>
        <fullName evidence="1">Uncharacterized protein</fullName>
    </submittedName>
</protein>
<gene>
    <name evidence="1" type="ORF">EUGRSUZ_K01088</name>
</gene>
<evidence type="ECO:0000313" key="1">
    <source>
        <dbReference type="EMBL" id="KCW47299.1"/>
    </source>
</evidence>
<reference evidence="1" key="1">
    <citation type="submission" date="2013-07" db="EMBL/GenBank/DDBJ databases">
        <title>The genome of Eucalyptus grandis.</title>
        <authorList>
            <person name="Schmutz J."/>
            <person name="Hayes R."/>
            <person name="Myburg A."/>
            <person name="Tuskan G."/>
            <person name="Grattapaglia D."/>
            <person name="Rokhsar D.S."/>
        </authorList>
    </citation>
    <scope>NUCLEOTIDE SEQUENCE</scope>
    <source>
        <tissue evidence="1">Leaf extractions</tissue>
    </source>
</reference>
<dbReference type="AlphaFoldDB" id="A0A059A0P3"/>
<organism evidence="1">
    <name type="scientific">Eucalyptus grandis</name>
    <name type="common">Flooded gum</name>
    <dbReference type="NCBI Taxonomy" id="71139"/>
    <lineage>
        <taxon>Eukaryota</taxon>
        <taxon>Viridiplantae</taxon>
        <taxon>Streptophyta</taxon>
        <taxon>Embryophyta</taxon>
        <taxon>Tracheophyta</taxon>
        <taxon>Spermatophyta</taxon>
        <taxon>Magnoliopsida</taxon>
        <taxon>eudicotyledons</taxon>
        <taxon>Gunneridae</taxon>
        <taxon>Pentapetalae</taxon>
        <taxon>rosids</taxon>
        <taxon>malvids</taxon>
        <taxon>Myrtales</taxon>
        <taxon>Myrtaceae</taxon>
        <taxon>Myrtoideae</taxon>
        <taxon>Eucalypteae</taxon>
        <taxon>Eucalyptus</taxon>
    </lineage>
</organism>